<dbReference type="NCBIfam" id="TIGR02506">
    <property type="entry name" value="NrdE_NrdA"/>
    <property type="match status" value="1"/>
</dbReference>
<evidence type="ECO:0000256" key="2">
    <source>
        <dbReference type="ARBA" id="ARBA00012274"/>
    </source>
</evidence>
<sequence>MSTDEMNVTKRSGAVETVSFDKILHRIKTIGTEAGVKINYTSLAMKIIDQLYDKISTTKIDELTAEQCASLSSTHYDYGTIASHIVISNHHKNTVSDFRKVVRALYNSLDTNGNVSPLVSKELYDVVEQHGDAINAAIDFRRDYLIDYFGFRTLEKSYLMRSNRVILERPQHMWMRVALGIHGTDIPAAIETYHLMSQKYFTHATPTLFNAGTPRPQLSSCFLVAMEEDSINGIYNTLKDCALISKWAGGIGMHIHNVRATGSQIRGTNGNSNGIVPMLRVFNNTAKYVDQCVTPETYIYTTQGPIEIQNCSYGETQVFNLTGGVETIQNVLEHPYNGQIYNIETMHSIDNLRITPEHPVYALVGQARGVNYTVIENRLNKNISQFEWVDAKDLQNDDMLVYKIPSHSTDIDEITADDCYMYGVLLGDGCLSNADQNGYISLHSTNKKYILDFAIQYFESKCIQYRINTNENTTRICWHKNINMPFRYSDVYDSNKTKRAHHKWLNLPIEKSKFVLKGLIDTDGCKHLELVFDSTSRNLIESVRFLCLKLGVLTSGYTRDRIGETHVSTAGNVDEAPFRDASSNPLKKGGRLFDNSVITNQQIAWCLKIPQTQAICELLGIDYNENQFFKFFRYNDFLLTRIKNITTENYSGTLYDLQMKTQHDYMIHNCIVHNGGGRRNGSFAIYLEPWHADIEMFLEMRKNHGDEELKARDLFYALWIPDLFMERVKADGTWTLMCPNECPGLADVYGDAFVELYTKYEKACRGRTTVKARELWFKVLDAQMETGTPYICYKDAANRKSNQQNVGTIKSSNLCVAPETIILTDKGHVEIQSLENKKVNVWNGKEYSEVEVKKTGENQKLIEVHTDDESMLTCTPYHKFYIQAKYAGSKIIQTEAQNLKPGDKIIKCEYPIIDGPNTMLYPYTHGFFCGDGTYGKTTGQDPVKCVFKSIDGHSFCKRHLLYETENNTTKTYEDNVYCNGISYEKKPKIYLYGEKKELLEHITYRTVSENSGRLSLELPMDIDEKFFVPMNNTLTDKMEWFSGYCDADGSIANNGTNQQLQVGSISKDFLIKVRLMLQTCGINPKIRSNKKAGTSLLPDGRGGKRLFETQELYRLLITSTDLRILVEAGFSPKRLKINTETIIQRAASHFIKIKEIVDNNRIDDTFCFTEPKRNMGVFNGILTGQCSEIMEYSDENETAVCNLASIALPTFVKNATFDYDKLEEVAGVITRNLNRVIDINYYPTEKTRVSNMRHRPIGIGVQGLADVFLTMNIAYHSDAARELNRLIFETIYYGATKASADMAVIDGPYSSFAGSPASKGQLQFDLWNVEPTPGRYDWTTLKAQIQTTGMRNSLLLAPMPTASTSQILGFNECFEPFTSNIYSRRTMAGEFILTNKYLMRELIALGLWNTELKNNIIANQGSIQHIDNLPEDMKQRYKTVWEIPMRHVIDMAADRGAFICQSQSLNLWIEDPTYNSLTSMHFYSWSKGLKTGIYYLRRRGKHRAQQFTIEPKNGECELCSA</sequence>
<dbReference type="SUPFAM" id="SSF55608">
    <property type="entry name" value="Homing endonucleases"/>
    <property type="match status" value="2"/>
</dbReference>
<name>A0A6C0B6J7_9ZZZZ</name>
<dbReference type="PROSITE" id="PS51161">
    <property type="entry name" value="ATP_CONE"/>
    <property type="match status" value="1"/>
</dbReference>
<keyword evidence="8" id="KW-0560">Oxidoreductase</keyword>
<dbReference type="InterPro" id="IPR027434">
    <property type="entry name" value="Homing_endonucl"/>
</dbReference>
<dbReference type="InterPro" id="IPR039718">
    <property type="entry name" value="Rrm1"/>
</dbReference>
<feature type="domain" description="DOD-type homing endonuclease" evidence="10">
    <location>
        <begin position="1039"/>
        <end position="1082"/>
    </location>
</feature>
<dbReference type="Pfam" id="PF00317">
    <property type="entry name" value="Ribonuc_red_lgN"/>
    <property type="match status" value="1"/>
</dbReference>
<dbReference type="NCBIfam" id="TIGR01445">
    <property type="entry name" value="intein_Nterm"/>
    <property type="match status" value="1"/>
</dbReference>
<evidence type="ECO:0000256" key="5">
    <source>
        <dbReference type="ARBA" id="ARBA00022813"/>
    </source>
</evidence>
<accession>A0A6C0B6J7</accession>
<dbReference type="EMBL" id="MN739087">
    <property type="protein sequence ID" value="QHS87706.1"/>
    <property type="molecule type" value="Genomic_DNA"/>
</dbReference>
<evidence type="ECO:0000256" key="6">
    <source>
        <dbReference type="ARBA" id="ARBA00022840"/>
    </source>
</evidence>
<dbReference type="InterPro" id="IPR004042">
    <property type="entry name" value="Intein_endonuc_central"/>
</dbReference>
<proteinExistence type="inferred from homology"/>
<dbReference type="InterPro" id="IPR013509">
    <property type="entry name" value="RNR_lsu_N"/>
</dbReference>
<keyword evidence="5" id="KW-0068">Autocatalytic cleavage</keyword>
<feature type="domain" description="ATP-cone" evidence="11">
    <location>
        <begin position="6"/>
        <end position="96"/>
    </location>
</feature>
<dbReference type="InterPro" id="IPR004860">
    <property type="entry name" value="LAGLIDADG_dom"/>
</dbReference>
<evidence type="ECO:0000256" key="7">
    <source>
        <dbReference type="ARBA" id="ARBA00023000"/>
    </source>
</evidence>
<evidence type="ECO:0000256" key="9">
    <source>
        <dbReference type="ARBA" id="ARBA00023116"/>
    </source>
</evidence>
<evidence type="ECO:0000256" key="8">
    <source>
        <dbReference type="ARBA" id="ARBA00023002"/>
    </source>
</evidence>
<dbReference type="InterPro" id="IPR003587">
    <property type="entry name" value="Hint_dom_N"/>
</dbReference>
<dbReference type="EC" id="1.17.4.1" evidence="2"/>
<evidence type="ECO:0000256" key="4">
    <source>
        <dbReference type="ARBA" id="ARBA00022741"/>
    </source>
</evidence>
<keyword evidence="3" id="KW-0021">Allosteric enzyme</keyword>
<dbReference type="PANTHER" id="PTHR11573:SF6">
    <property type="entry name" value="RIBONUCLEOSIDE-DIPHOSPHATE REDUCTASE LARGE SUBUNIT"/>
    <property type="match status" value="1"/>
</dbReference>
<dbReference type="GO" id="GO:0005971">
    <property type="term" value="C:ribonucleoside-diphosphate reductase complex"/>
    <property type="evidence" value="ECO:0007669"/>
    <property type="project" value="TreeGrafter"/>
</dbReference>
<evidence type="ECO:0000259" key="11">
    <source>
        <dbReference type="PROSITE" id="PS51161"/>
    </source>
</evidence>
<dbReference type="Gene3D" id="2.170.16.10">
    <property type="entry name" value="Hedgehog/Intein (Hint) domain"/>
    <property type="match status" value="1"/>
</dbReference>
<dbReference type="PROSITE" id="PS00089">
    <property type="entry name" value="RIBORED_LARGE"/>
    <property type="match status" value="1"/>
</dbReference>
<evidence type="ECO:0000259" key="10">
    <source>
        <dbReference type="PROSITE" id="PS50819"/>
    </source>
</evidence>
<dbReference type="PRINTS" id="PR00379">
    <property type="entry name" value="INTEIN"/>
</dbReference>
<dbReference type="InterPro" id="IPR013346">
    <property type="entry name" value="NrdE_NrdA_C"/>
</dbReference>
<organism evidence="12">
    <name type="scientific">viral metagenome</name>
    <dbReference type="NCBI Taxonomy" id="1070528"/>
    <lineage>
        <taxon>unclassified sequences</taxon>
        <taxon>metagenomes</taxon>
        <taxon>organismal metagenomes</taxon>
    </lineage>
</organism>
<dbReference type="PROSITE" id="PS50819">
    <property type="entry name" value="INTEIN_ENDONUCLEASE"/>
    <property type="match status" value="2"/>
</dbReference>
<evidence type="ECO:0000256" key="3">
    <source>
        <dbReference type="ARBA" id="ARBA00022533"/>
    </source>
</evidence>
<comment type="similarity">
    <text evidence="1">Belongs to the ribonucleoside diphosphate reductase large chain family.</text>
</comment>
<dbReference type="InterPro" id="IPR006141">
    <property type="entry name" value="Intein_N"/>
</dbReference>
<dbReference type="GO" id="GO:0009263">
    <property type="term" value="P:deoxyribonucleotide biosynthetic process"/>
    <property type="evidence" value="ECO:0007669"/>
    <property type="project" value="UniProtKB-KW"/>
</dbReference>
<feature type="domain" description="DOD-type homing endonuclease" evidence="10">
    <location>
        <begin position="421"/>
        <end position="552"/>
    </location>
</feature>
<dbReference type="InterPro" id="IPR008926">
    <property type="entry name" value="RNR_R1-su_N"/>
</dbReference>
<protein>
    <recommendedName>
        <fullName evidence="2">ribonucleoside-diphosphate reductase</fullName>
        <ecNumber evidence="2">1.17.4.1</ecNumber>
    </recommendedName>
</protein>
<dbReference type="SUPFAM" id="SSF51998">
    <property type="entry name" value="PFL-like glycyl radical enzymes"/>
    <property type="match status" value="2"/>
</dbReference>
<keyword evidence="4" id="KW-0547">Nucleotide-binding</keyword>
<dbReference type="Gene3D" id="3.10.28.10">
    <property type="entry name" value="Homing endonucleases"/>
    <property type="match status" value="2"/>
</dbReference>
<keyword evidence="7" id="KW-0651">Protein splicing</keyword>
<dbReference type="GO" id="GO:0016539">
    <property type="term" value="P:intein-mediated protein splicing"/>
    <property type="evidence" value="ECO:0007669"/>
    <property type="project" value="InterPro"/>
</dbReference>
<dbReference type="CDD" id="cd00081">
    <property type="entry name" value="Hint"/>
    <property type="match status" value="2"/>
</dbReference>
<dbReference type="SUPFAM" id="SSF48168">
    <property type="entry name" value="R1 subunit of ribonucleotide reductase, N-terminal domain"/>
    <property type="match status" value="1"/>
</dbReference>
<dbReference type="UniPathway" id="UPA00326"/>
<dbReference type="Pfam" id="PF02867">
    <property type="entry name" value="Ribonuc_red_lgC"/>
    <property type="match status" value="2"/>
</dbReference>
<dbReference type="Pfam" id="PF14528">
    <property type="entry name" value="LAGLIDADG_3"/>
    <property type="match status" value="1"/>
</dbReference>
<dbReference type="InterPro" id="IPR006142">
    <property type="entry name" value="INTEIN"/>
</dbReference>
<evidence type="ECO:0000313" key="12">
    <source>
        <dbReference type="EMBL" id="QHS87706.1"/>
    </source>
</evidence>
<dbReference type="PROSITE" id="PS50817">
    <property type="entry name" value="INTEIN_N_TER"/>
    <property type="match status" value="2"/>
</dbReference>
<dbReference type="PANTHER" id="PTHR11573">
    <property type="entry name" value="RIBONUCLEOSIDE-DIPHOSPHATE REDUCTASE LARGE CHAIN"/>
    <property type="match status" value="1"/>
</dbReference>
<dbReference type="InterPro" id="IPR000788">
    <property type="entry name" value="RNR_lg_C"/>
</dbReference>
<keyword evidence="9" id="KW-0215">Deoxyribonucleotide synthesis</keyword>
<dbReference type="GO" id="GO:0004519">
    <property type="term" value="F:endonuclease activity"/>
    <property type="evidence" value="ECO:0007669"/>
    <property type="project" value="InterPro"/>
</dbReference>
<keyword evidence="6" id="KW-0067">ATP-binding</keyword>
<dbReference type="GO" id="GO:0005524">
    <property type="term" value="F:ATP binding"/>
    <property type="evidence" value="ECO:0007669"/>
    <property type="project" value="UniProtKB-KW"/>
</dbReference>
<reference evidence="12" key="1">
    <citation type="journal article" date="2020" name="Nature">
        <title>Giant virus diversity and host interactions through global metagenomics.</title>
        <authorList>
            <person name="Schulz F."/>
            <person name="Roux S."/>
            <person name="Paez-Espino D."/>
            <person name="Jungbluth S."/>
            <person name="Walsh D.A."/>
            <person name="Denef V.J."/>
            <person name="McMahon K.D."/>
            <person name="Konstantinidis K.T."/>
            <person name="Eloe-Fadrosh E.A."/>
            <person name="Kyrpides N.C."/>
            <person name="Woyke T."/>
        </authorList>
    </citation>
    <scope>NUCLEOTIDE SEQUENCE</scope>
    <source>
        <strain evidence="12">GVMAG-M-3300010157-4</strain>
    </source>
</reference>
<dbReference type="SMART" id="SM00306">
    <property type="entry name" value="HintN"/>
    <property type="match status" value="2"/>
</dbReference>
<dbReference type="Pfam" id="PF03477">
    <property type="entry name" value="ATP-cone"/>
    <property type="match status" value="1"/>
</dbReference>
<dbReference type="InterPro" id="IPR005144">
    <property type="entry name" value="ATP-cone_dom"/>
</dbReference>
<evidence type="ECO:0000256" key="1">
    <source>
        <dbReference type="ARBA" id="ARBA00010406"/>
    </source>
</evidence>
<dbReference type="Gene3D" id="3.20.70.20">
    <property type="match status" value="3"/>
</dbReference>
<dbReference type="SUPFAM" id="SSF51294">
    <property type="entry name" value="Hedgehog/intein (Hint) domain"/>
    <property type="match status" value="2"/>
</dbReference>
<dbReference type="GO" id="GO:0004748">
    <property type="term" value="F:ribonucleoside-diphosphate reductase activity, thioredoxin disulfide as acceptor"/>
    <property type="evidence" value="ECO:0007669"/>
    <property type="project" value="UniProtKB-EC"/>
</dbReference>
<dbReference type="InterPro" id="IPR036844">
    <property type="entry name" value="Hint_dom_sf"/>
</dbReference>